<evidence type="ECO:0000256" key="1">
    <source>
        <dbReference type="SAM" id="MobiDB-lite"/>
    </source>
</evidence>
<dbReference type="HOGENOM" id="CLU_2108965_0_0_1"/>
<keyword evidence="3" id="KW-1185">Reference proteome</keyword>
<accession>W7I3B9</accession>
<protein>
    <submittedName>
        <fullName evidence="2">Uncharacterized protein</fullName>
    </submittedName>
</protein>
<proteinExistence type="predicted"/>
<organism evidence="2 3">
    <name type="scientific">Drechslerella stenobrocha 248</name>
    <dbReference type="NCBI Taxonomy" id="1043628"/>
    <lineage>
        <taxon>Eukaryota</taxon>
        <taxon>Fungi</taxon>
        <taxon>Dikarya</taxon>
        <taxon>Ascomycota</taxon>
        <taxon>Pezizomycotina</taxon>
        <taxon>Orbiliomycetes</taxon>
        <taxon>Orbiliales</taxon>
        <taxon>Orbiliaceae</taxon>
        <taxon>Drechslerella</taxon>
    </lineage>
</organism>
<feature type="compositionally biased region" description="Gly residues" evidence="1">
    <location>
        <begin position="43"/>
        <end position="54"/>
    </location>
</feature>
<dbReference type="AlphaFoldDB" id="W7I3B9"/>
<feature type="region of interest" description="Disordered" evidence="1">
    <location>
        <begin position="1"/>
        <end position="55"/>
    </location>
</feature>
<sequence length="115" mass="13142">MPRRKHESGNEPDSNSGDPPGPYGGEDKDGFREYEYYEDDEGGSVGEHGHGGSSGYQYAVYDQTTCDTYQPYTTYIQEQRGQGVYDQSISYDNQHLYRYNLSRTPDTGHEGYYNH</sequence>
<reference evidence="2 3" key="1">
    <citation type="submission" date="2013-05" db="EMBL/GenBank/DDBJ databases">
        <title>Drechslerella stenobrocha genome reveals carnivorous origination and mechanical trapping mechanism of predatory fungi.</title>
        <authorList>
            <person name="Liu X."/>
            <person name="Zhang W."/>
            <person name="Liu K."/>
        </authorList>
    </citation>
    <scope>NUCLEOTIDE SEQUENCE [LARGE SCALE GENOMIC DNA]</scope>
    <source>
        <strain evidence="2 3">248</strain>
    </source>
</reference>
<dbReference type="Proteomes" id="UP000024837">
    <property type="component" value="Unassembled WGS sequence"/>
</dbReference>
<evidence type="ECO:0000313" key="3">
    <source>
        <dbReference type="Proteomes" id="UP000024837"/>
    </source>
</evidence>
<name>W7I3B9_9PEZI</name>
<gene>
    <name evidence="2" type="ORF">DRE_04170</name>
</gene>
<dbReference type="EMBL" id="KI966416">
    <property type="protein sequence ID" value="EWC46683.1"/>
    <property type="molecule type" value="Genomic_DNA"/>
</dbReference>
<feature type="compositionally biased region" description="Basic and acidic residues" evidence="1">
    <location>
        <begin position="25"/>
        <end position="35"/>
    </location>
</feature>
<evidence type="ECO:0000313" key="2">
    <source>
        <dbReference type="EMBL" id="EWC46683.1"/>
    </source>
</evidence>